<dbReference type="EMBL" id="CAJRGZ010000022">
    <property type="protein sequence ID" value="CAG5173644.1"/>
    <property type="molecule type" value="Genomic_DNA"/>
</dbReference>
<evidence type="ECO:0000259" key="1">
    <source>
        <dbReference type="PROSITE" id="PS50181"/>
    </source>
</evidence>
<dbReference type="GeneID" id="67019688"/>
<reference evidence="2" key="1">
    <citation type="submission" date="2021-05" db="EMBL/GenBank/DDBJ databases">
        <authorList>
            <person name="Stam R."/>
        </authorList>
    </citation>
    <scope>NUCLEOTIDE SEQUENCE</scope>
    <source>
        <strain evidence="2">CS162</strain>
    </source>
</reference>
<protein>
    <recommendedName>
        <fullName evidence="1">F-box domain-containing protein</fullName>
    </recommendedName>
</protein>
<dbReference type="InterPro" id="IPR001810">
    <property type="entry name" value="F-box_dom"/>
</dbReference>
<organism evidence="2 3">
    <name type="scientific">Alternaria atra</name>
    <dbReference type="NCBI Taxonomy" id="119953"/>
    <lineage>
        <taxon>Eukaryota</taxon>
        <taxon>Fungi</taxon>
        <taxon>Dikarya</taxon>
        <taxon>Ascomycota</taxon>
        <taxon>Pezizomycotina</taxon>
        <taxon>Dothideomycetes</taxon>
        <taxon>Pleosporomycetidae</taxon>
        <taxon>Pleosporales</taxon>
        <taxon>Pleosporineae</taxon>
        <taxon>Pleosporaceae</taxon>
        <taxon>Alternaria</taxon>
        <taxon>Alternaria sect. Ulocladioides</taxon>
    </lineage>
</organism>
<dbReference type="InterPro" id="IPR032675">
    <property type="entry name" value="LRR_dom_sf"/>
</dbReference>
<dbReference type="AlphaFoldDB" id="A0A8J2I5B2"/>
<evidence type="ECO:0000313" key="2">
    <source>
        <dbReference type="EMBL" id="CAG5173644.1"/>
    </source>
</evidence>
<dbReference type="OrthoDB" id="3668182at2759"/>
<dbReference type="Gene3D" id="3.80.10.10">
    <property type="entry name" value="Ribonuclease Inhibitor"/>
    <property type="match status" value="1"/>
</dbReference>
<proteinExistence type="predicted"/>
<accession>A0A8J2I5B2</accession>
<gene>
    <name evidence="2" type="ORF">ALTATR162_LOCUS7663</name>
</gene>
<name>A0A8J2I5B2_9PLEO</name>
<dbReference type="RefSeq" id="XP_043171226.1">
    <property type="nucleotide sequence ID" value="XM_043315291.1"/>
</dbReference>
<dbReference type="Proteomes" id="UP000676310">
    <property type="component" value="Unassembled WGS sequence"/>
</dbReference>
<comment type="caution">
    <text evidence="2">The sequence shown here is derived from an EMBL/GenBank/DDBJ whole genome shotgun (WGS) entry which is preliminary data.</text>
</comment>
<sequence>MRAWGTTAKDVFTKLPNEFLDQIFADVDREDLKSLIKTHRSFKKSAQRHLFHTIHIPAQSTLAKPFITRADEAGYLPGRSDRMEWKVEQRNRRPGLNLMPPFLLPIPDAQIPPNHKQEKSYGKVMARQRTCALFLQAIMSVPYLADYVRHVRIDSEWGAPLFFNTQAYTILKKLPKLRSIEVAVKDRLAGSEWNKLQHVCMQQLWTMLEDLQIETITLTTPTLKVLSKLIQIPTLQSFVISPDTPWHIAPGLNISYLESGIPHNWLEPTFLSNLTHVNLGDFSMSPIAMGRLLGHAKNLQSLLITITSLHAYPTHIRSVGATPLATVIDILEVNTGLASSLKELGLLEPLYAHFTNPAVQVYHSIHADFSFLKHLQVLKITSAFWYDRTCELPNAPKNAWMWKKQDRCAVRAYSLVPPSLRELEIQFMWPEVVFVSGEGLHEQFLLTSQTTQLKGFGWIREFADQKQRREGVLPELDCLRLTEFRENSGYRTPSPYSPPELMREVFESAGIELDIRLARYRKKW</sequence>
<keyword evidence="3" id="KW-1185">Reference proteome</keyword>
<dbReference type="SUPFAM" id="SSF52047">
    <property type="entry name" value="RNI-like"/>
    <property type="match status" value="1"/>
</dbReference>
<feature type="domain" description="F-box" evidence="1">
    <location>
        <begin position="9"/>
        <end position="54"/>
    </location>
</feature>
<dbReference type="PROSITE" id="PS50181">
    <property type="entry name" value="FBOX"/>
    <property type="match status" value="1"/>
</dbReference>
<evidence type="ECO:0000313" key="3">
    <source>
        <dbReference type="Proteomes" id="UP000676310"/>
    </source>
</evidence>